<reference evidence="2" key="1">
    <citation type="submission" date="2023-10" db="EMBL/GenBank/DDBJ databases">
        <title>Genome assemblies of two species of porcelain crab, Petrolisthes cinctipes and Petrolisthes manimaculis (Anomura: Porcellanidae).</title>
        <authorList>
            <person name="Angst P."/>
        </authorList>
    </citation>
    <scope>NUCLEOTIDE SEQUENCE</scope>
    <source>
        <strain evidence="2">PB745_01</strain>
        <tissue evidence="2">Gill</tissue>
    </source>
</reference>
<organism evidence="2 3">
    <name type="scientific">Petrolisthes cinctipes</name>
    <name type="common">Flat porcelain crab</name>
    <dbReference type="NCBI Taxonomy" id="88211"/>
    <lineage>
        <taxon>Eukaryota</taxon>
        <taxon>Metazoa</taxon>
        <taxon>Ecdysozoa</taxon>
        <taxon>Arthropoda</taxon>
        <taxon>Crustacea</taxon>
        <taxon>Multicrustacea</taxon>
        <taxon>Malacostraca</taxon>
        <taxon>Eumalacostraca</taxon>
        <taxon>Eucarida</taxon>
        <taxon>Decapoda</taxon>
        <taxon>Pleocyemata</taxon>
        <taxon>Anomura</taxon>
        <taxon>Galatheoidea</taxon>
        <taxon>Porcellanidae</taxon>
        <taxon>Petrolisthes</taxon>
    </lineage>
</organism>
<name>A0AAE1FN30_PETCI</name>
<proteinExistence type="predicted"/>
<dbReference type="AlphaFoldDB" id="A0AAE1FN30"/>
<feature type="compositionally biased region" description="Low complexity" evidence="1">
    <location>
        <begin position="143"/>
        <end position="155"/>
    </location>
</feature>
<feature type="region of interest" description="Disordered" evidence="1">
    <location>
        <begin position="136"/>
        <end position="155"/>
    </location>
</feature>
<evidence type="ECO:0000313" key="3">
    <source>
        <dbReference type="Proteomes" id="UP001286313"/>
    </source>
</evidence>
<comment type="caution">
    <text evidence="2">The sequence shown here is derived from an EMBL/GenBank/DDBJ whole genome shotgun (WGS) entry which is preliminary data.</text>
</comment>
<dbReference type="EMBL" id="JAWQEG010001859">
    <property type="protein sequence ID" value="KAK3876197.1"/>
    <property type="molecule type" value="Genomic_DNA"/>
</dbReference>
<dbReference type="Proteomes" id="UP001286313">
    <property type="component" value="Unassembled WGS sequence"/>
</dbReference>
<sequence length="209" mass="23874">MDGSLQNMSLDPFSSYLVSDLTNYSMTDQRWTLQRKKIGLKRRTSATKEKRVRDERSTDLNLAFIKSHFRRKECLRYVKRSTKEEKMMCYCGLHIELHLPLSLLLHQSHQTSRPQSSIDFIRFHTVTADIIEEMDDRRDRRGSSQGLGSSQSLGSSQGLGSSLAESLKNVFHFIRNTAVVPLNQPKITRTTADSPPRNQSVEDAVNLTS</sequence>
<protein>
    <submittedName>
        <fullName evidence="2">Uncharacterized protein</fullName>
    </submittedName>
</protein>
<keyword evidence="3" id="KW-1185">Reference proteome</keyword>
<feature type="region of interest" description="Disordered" evidence="1">
    <location>
        <begin position="185"/>
        <end position="209"/>
    </location>
</feature>
<evidence type="ECO:0000313" key="2">
    <source>
        <dbReference type="EMBL" id="KAK3876197.1"/>
    </source>
</evidence>
<evidence type="ECO:0000256" key="1">
    <source>
        <dbReference type="SAM" id="MobiDB-lite"/>
    </source>
</evidence>
<gene>
    <name evidence="2" type="ORF">Pcinc_018988</name>
</gene>
<accession>A0AAE1FN30</accession>